<protein>
    <submittedName>
        <fullName evidence="1">Phytoene/squalene synthase family protein</fullName>
    </submittedName>
</protein>
<dbReference type="PANTHER" id="PTHR31480">
    <property type="entry name" value="BIFUNCTIONAL LYCOPENE CYCLASE/PHYTOENE SYNTHASE"/>
    <property type="match status" value="1"/>
</dbReference>
<dbReference type="Gene3D" id="1.10.600.10">
    <property type="entry name" value="Farnesyl Diphosphate Synthase"/>
    <property type="match status" value="1"/>
</dbReference>
<gene>
    <name evidence="1" type="ORF">ACFFJ2_04895</name>
</gene>
<dbReference type="RefSeq" id="WP_261518798.1">
    <property type="nucleotide sequence ID" value="NZ_JAODNW010000001.1"/>
</dbReference>
<keyword evidence="2" id="KW-1185">Reference proteome</keyword>
<dbReference type="Pfam" id="PF00494">
    <property type="entry name" value="SQS_PSY"/>
    <property type="match status" value="1"/>
</dbReference>
<accession>A0ABV6D517</accession>
<evidence type="ECO:0000313" key="1">
    <source>
        <dbReference type="EMBL" id="MFC0207735.1"/>
    </source>
</evidence>
<organism evidence="1 2">
    <name type="scientific">Chelativorans intermedius</name>
    <dbReference type="NCBI Taxonomy" id="515947"/>
    <lineage>
        <taxon>Bacteria</taxon>
        <taxon>Pseudomonadati</taxon>
        <taxon>Pseudomonadota</taxon>
        <taxon>Alphaproteobacteria</taxon>
        <taxon>Hyphomicrobiales</taxon>
        <taxon>Phyllobacteriaceae</taxon>
        <taxon>Chelativorans</taxon>
    </lineage>
</organism>
<evidence type="ECO:0000313" key="2">
    <source>
        <dbReference type="Proteomes" id="UP001589755"/>
    </source>
</evidence>
<dbReference type="Proteomes" id="UP001589755">
    <property type="component" value="Unassembled WGS sequence"/>
</dbReference>
<dbReference type="InterPro" id="IPR002060">
    <property type="entry name" value="Squ/phyt_synthse"/>
</dbReference>
<proteinExistence type="predicted"/>
<sequence>MSPTDSEVLAVVRQGDPDRYLATLYAPAVHRSALLALYAFNVEVAAVRERISQPLPGEVRLQWWRDVLSAGDAAAAGGHPVATALLEAIGTYHLPLSTFQNMLEARVFDLYDDPMPSRTDLEGYCGETACALIQLSALVLDAEAAAGTAHLAGHAGCAQAIAGLLRLLPIHRRRGQCYVPLDILQAAGTTRDAFVGGADRESAARAVAAMAALGREHLKAFREGAGDLPASLRPAYLPVALAGAYLERIERGAADPLEETAGISPLRRHWLLLGHAMRGWRG</sequence>
<dbReference type="SUPFAM" id="SSF48576">
    <property type="entry name" value="Terpenoid synthases"/>
    <property type="match status" value="1"/>
</dbReference>
<name>A0ABV6D517_9HYPH</name>
<dbReference type="EMBL" id="JBHLXD010000006">
    <property type="protein sequence ID" value="MFC0207735.1"/>
    <property type="molecule type" value="Genomic_DNA"/>
</dbReference>
<comment type="caution">
    <text evidence="1">The sequence shown here is derived from an EMBL/GenBank/DDBJ whole genome shotgun (WGS) entry which is preliminary data.</text>
</comment>
<dbReference type="InterPro" id="IPR008949">
    <property type="entry name" value="Isoprenoid_synthase_dom_sf"/>
</dbReference>
<reference evidence="1 2" key="1">
    <citation type="submission" date="2024-09" db="EMBL/GenBank/DDBJ databases">
        <authorList>
            <person name="Sun Q."/>
            <person name="Mori K."/>
        </authorList>
    </citation>
    <scope>NUCLEOTIDE SEQUENCE [LARGE SCALE GENOMIC DNA]</scope>
    <source>
        <strain evidence="1 2">CCM 8543</strain>
    </source>
</reference>